<keyword evidence="4" id="KW-0547">Nucleotide-binding</keyword>
<dbReference type="GO" id="GO:0009229">
    <property type="term" value="P:thiamine diphosphate biosynthetic process"/>
    <property type="evidence" value="ECO:0007669"/>
    <property type="project" value="UniProtKB-UniPathway"/>
</dbReference>
<keyword evidence="6" id="KW-0067">ATP-binding</keyword>
<evidence type="ECO:0000256" key="6">
    <source>
        <dbReference type="ARBA" id="ARBA00022840"/>
    </source>
</evidence>
<dbReference type="EC" id="2.7.1.49" evidence="2"/>
<dbReference type="Pfam" id="PF08543">
    <property type="entry name" value="Phos_pyr_kin"/>
    <property type="match status" value="1"/>
</dbReference>
<keyword evidence="9" id="KW-1185">Reference proteome</keyword>
<reference evidence="8 9" key="1">
    <citation type="submission" date="2017-11" db="EMBL/GenBank/DDBJ databases">
        <title>Reclassification of Bisgaard taxon 5 as Caviibacterium pharyngocola gen. nov., sp. nov.</title>
        <authorList>
            <person name="Christensen H."/>
        </authorList>
    </citation>
    <scope>NUCLEOTIDE SEQUENCE [LARGE SCALE GENOMIC DNA]</scope>
    <source>
        <strain evidence="8 9">7_3</strain>
    </source>
</reference>
<dbReference type="OrthoDB" id="9810880at2"/>
<proteinExistence type="predicted"/>
<evidence type="ECO:0000259" key="7">
    <source>
        <dbReference type="Pfam" id="PF08543"/>
    </source>
</evidence>
<dbReference type="FunFam" id="3.40.1190.20:FF:000003">
    <property type="entry name" value="Phosphomethylpyrimidine kinase ThiD"/>
    <property type="match status" value="1"/>
</dbReference>
<accession>A0A2M8RX07</accession>
<evidence type="ECO:0000256" key="3">
    <source>
        <dbReference type="ARBA" id="ARBA00022679"/>
    </source>
</evidence>
<dbReference type="InterPro" id="IPR029056">
    <property type="entry name" value="Ribokinase-like"/>
</dbReference>
<dbReference type="Gene3D" id="3.40.1190.20">
    <property type="match status" value="1"/>
</dbReference>
<evidence type="ECO:0000256" key="2">
    <source>
        <dbReference type="ARBA" id="ARBA00012135"/>
    </source>
</evidence>
<dbReference type="PANTHER" id="PTHR20858">
    <property type="entry name" value="PHOSPHOMETHYLPYRIMIDINE KINASE"/>
    <property type="match status" value="1"/>
</dbReference>
<dbReference type="GO" id="GO:0005829">
    <property type="term" value="C:cytosol"/>
    <property type="evidence" value="ECO:0007669"/>
    <property type="project" value="TreeGrafter"/>
</dbReference>
<dbReference type="InterPro" id="IPR004399">
    <property type="entry name" value="HMP/HMP-P_kinase_dom"/>
</dbReference>
<keyword evidence="5 8" id="KW-0418">Kinase</keyword>
<dbReference type="GO" id="GO:0009228">
    <property type="term" value="P:thiamine biosynthetic process"/>
    <property type="evidence" value="ECO:0007669"/>
    <property type="project" value="InterPro"/>
</dbReference>
<dbReference type="EMBL" id="PHGZ01000008">
    <property type="protein sequence ID" value="PJG83420.1"/>
    <property type="molecule type" value="Genomic_DNA"/>
</dbReference>
<name>A0A2M8RX07_9PAST</name>
<evidence type="ECO:0000313" key="8">
    <source>
        <dbReference type="EMBL" id="PJG83420.1"/>
    </source>
</evidence>
<gene>
    <name evidence="8" type="primary">thiD</name>
    <name evidence="8" type="ORF">CVP04_04665</name>
</gene>
<evidence type="ECO:0000256" key="1">
    <source>
        <dbReference type="ARBA" id="ARBA00004948"/>
    </source>
</evidence>
<organism evidence="8 9">
    <name type="scientific">Caviibacterium pharyngocola</name>
    <dbReference type="NCBI Taxonomy" id="28159"/>
    <lineage>
        <taxon>Bacteria</taxon>
        <taxon>Pseudomonadati</taxon>
        <taxon>Pseudomonadota</taxon>
        <taxon>Gammaproteobacteria</taxon>
        <taxon>Pasteurellales</taxon>
        <taxon>Pasteurellaceae</taxon>
        <taxon>Caviibacterium</taxon>
    </lineage>
</organism>
<feature type="domain" description="Pyridoxamine kinase/Phosphomethylpyrimidine kinase" evidence="7">
    <location>
        <begin position="14"/>
        <end position="261"/>
    </location>
</feature>
<sequence>MSNYVQALTIAGSDSGGGAGIQADLKTFQMRRVFGTSVITAVTAQNTLGVFDIHCIPLATIEAQLKAIEEDFNISAFKIGMLGTAEIIECVSAAIKRGQFGRLVLDPVMIAKGGAPLLQQNAISAMKTHLLPLADVLTPNLPETQALTGIEVVDSATAERAARALQELGVKNVVIKGGHREDSQSEICRDWVFTPTGQFVLESPRYATPHTHGTGCTFSACLTAELAKGESIESAVKTAKAFISAAIANPLNIGHGHGPTNHWAYQTI</sequence>
<comment type="pathway">
    <text evidence="1">Cofactor biosynthesis; thiamine diphosphate biosynthesis.</text>
</comment>
<dbReference type="GO" id="GO:0005524">
    <property type="term" value="F:ATP binding"/>
    <property type="evidence" value="ECO:0007669"/>
    <property type="project" value="UniProtKB-KW"/>
</dbReference>
<dbReference type="CDD" id="cd01169">
    <property type="entry name" value="HMPP_kinase"/>
    <property type="match status" value="1"/>
</dbReference>
<dbReference type="PANTHER" id="PTHR20858:SF17">
    <property type="entry name" value="HYDROXYMETHYLPYRIMIDINE_PHOSPHOMETHYLPYRIMIDINE KINASE THI20-RELATED"/>
    <property type="match status" value="1"/>
</dbReference>
<dbReference type="SUPFAM" id="SSF53613">
    <property type="entry name" value="Ribokinase-like"/>
    <property type="match status" value="1"/>
</dbReference>
<dbReference type="GO" id="GO:0008902">
    <property type="term" value="F:hydroxymethylpyrimidine kinase activity"/>
    <property type="evidence" value="ECO:0007669"/>
    <property type="project" value="UniProtKB-EC"/>
</dbReference>
<dbReference type="UniPathway" id="UPA00060">
    <property type="reaction ID" value="UER00138"/>
</dbReference>
<evidence type="ECO:0000256" key="5">
    <source>
        <dbReference type="ARBA" id="ARBA00022777"/>
    </source>
</evidence>
<protein>
    <recommendedName>
        <fullName evidence="2">hydroxymethylpyrimidine kinase</fullName>
        <ecNumber evidence="2">2.7.1.49</ecNumber>
    </recommendedName>
</protein>
<evidence type="ECO:0000313" key="9">
    <source>
        <dbReference type="Proteomes" id="UP000230282"/>
    </source>
</evidence>
<evidence type="ECO:0000256" key="4">
    <source>
        <dbReference type="ARBA" id="ARBA00022741"/>
    </source>
</evidence>
<dbReference type="RefSeq" id="WP_100296357.1">
    <property type="nucleotide sequence ID" value="NZ_PHGZ01000008.1"/>
</dbReference>
<dbReference type="Proteomes" id="UP000230282">
    <property type="component" value="Unassembled WGS sequence"/>
</dbReference>
<dbReference type="NCBIfam" id="TIGR00097">
    <property type="entry name" value="HMP-P_kinase"/>
    <property type="match status" value="1"/>
</dbReference>
<dbReference type="AlphaFoldDB" id="A0A2M8RX07"/>
<comment type="caution">
    <text evidence="8">The sequence shown here is derived from an EMBL/GenBank/DDBJ whole genome shotgun (WGS) entry which is preliminary data.</text>
</comment>
<dbReference type="GO" id="GO:0008972">
    <property type="term" value="F:phosphomethylpyrimidine kinase activity"/>
    <property type="evidence" value="ECO:0007669"/>
    <property type="project" value="InterPro"/>
</dbReference>
<dbReference type="InterPro" id="IPR013749">
    <property type="entry name" value="PM/HMP-P_kinase-1"/>
</dbReference>
<keyword evidence="3" id="KW-0808">Transferase</keyword>